<dbReference type="STRING" id="642227.HA49_05035"/>
<evidence type="ECO:0000313" key="2">
    <source>
        <dbReference type="Proteomes" id="UP000029577"/>
    </source>
</evidence>
<dbReference type="Proteomes" id="UP000029577">
    <property type="component" value="Unassembled WGS sequence"/>
</dbReference>
<keyword evidence="2" id="KW-1185">Reference proteome</keyword>
<dbReference type="AlphaFoldDB" id="A0A095VJ91"/>
<dbReference type="EMBL" id="JPKR02000004">
    <property type="protein sequence ID" value="KGD74690.1"/>
    <property type="molecule type" value="Genomic_DNA"/>
</dbReference>
<comment type="caution">
    <text evidence="1">The sequence shown here is derived from an EMBL/GenBank/DDBJ whole genome shotgun (WGS) entry which is preliminary data.</text>
</comment>
<organism evidence="1 2">
    <name type="scientific">Tatumella morbirosei</name>
    <dbReference type="NCBI Taxonomy" id="642227"/>
    <lineage>
        <taxon>Bacteria</taxon>
        <taxon>Pseudomonadati</taxon>
        <taxon>Pseudomonadota</taxon>
        <taxon>Gammaproteobacteria</taxon>
        <taxon>Enterobacterales</taxon>
        <taxon>Erwiniaceae</taxon>
        <taxon>Tatumella</taxon>
    </lineage>
</organism>
<reference evidence="1" key="1">
    <citation type="submission" date="2014-12" db="EMBL/GenBank/DDBJ databases">
        <title>The draft genome of the Tatumella morbirosei type strain, LMG23360T isolated from pineapple rot.</title>
        <authorList>
            <person name="Smits T.H."/>
            <person name="Palmer M."/>
            <person name="Venter S.N."/>
            <person name="Duffy B."/>
            <person name="Steenkamp E.T."/>
            <person name="Chan W.Y."/>
            <person name="Coutinho T.A."/>
            <person name="Coetzee M.P."/>
            <person name="De Maayer P."/>
        </authorList>
    </citation>
    <scope>NUCLEOTIDE SEQUENCE [LARGE SCALE GENOMIC DNA]</scope>
    <source>
        <strain evidence="1">LMG 23360</strain>
    </source>
</reference>
<protein>
    <submittedName>
        <fullName evidence="1">Uncharacterized protein</fullName>
    </submittedName>
</protein>
<gene>
    <name evidence="1" type="ORF">HA49_05035</name>
</gene>
<accession>A0A095VJ91</accession>
<evidence type="ECO:0000313" key="1">
    <source>
        <dbReference type="EMBL" id="KGD74690.1"/>
    </source>
</evidence>
<sequence>MIFPATLSTTVPSTVCSIRPSVPCFLFFVFDNPVSLAETGLFGRLESIVRMARRALLTRVKTRLWVLQGISATD</sequence>
<proteinExistence type="predicted"/>
<name>A0A095VJ91_9GAMM</name>